<evidence type="ECO:0000313" key="8">
    <source>
        <dbReference type="EMBL" id="QFR02140.1"/>
    </source>
</evidence>
<keyword evidence="5" id="KW-1003">Cell membrane</keyword>
<dbReference type="InterPro" id="IPR047817">
    <property type="entry name" value="ABC2_TM_bact-type"/>
</dbReference>
<evidence type="ECO:0000256" key="4">
    <source>
        <dbReference type="ARBA" id="ARBA00023136"/>
    </source>
</evidence>
<keyword evidence="2 5" id="KW-0812">Transmembrane</keyword>
<reference evidence="8 9" key="1">
    <citation type="submission" date="2019-10" db="EMBL/GenBank/DDBJ databases">
        <title>Streptomyces sp. strain GY16 isolated from leaves of Broussonetia papyrifera.</title>
        <authorList>
            <person name="Mo P."/>
        </authorList>
    </citation>
    <scope>NUCLEOTIDE SEQUENCE [LARGE SCALE GENOMIC DNA]</scope>
    <source>
        <strain evidence="8 9">GY16</strain>
    </source>
</reference>
<evidence type="ECO:0000256" key="3">
    <source>
        <dbReference type="ARBA" id="ARBA00022989"/>
    </source>
</evidence>
<dbReference type="PROSITE" id="PS51012">
    <property type="entry name" value="ABC_TM2"/>
    <property type="match status" value="1"/>
</dbReference>
<dbReference type="KEGG" id="sphv:F9278_45050"/>
<keyword evidence="3 5" id="KW-1133">Transmembrane helix</keyword>
<protein>
    <recommendedName>
        <fullName evidence="5">Transport permease protein</fullName>
    </recommendedName>
</protein>
<evidence type="ECO:0000256" key="1">
    <source>
        <dbReference type="ARBA" id="ARBA00004141"/>
    </source>
</evidence>
<feature type="transmembrane region" description="Helical" evidence="5">
    <location>
        <begin position="218"/>
        <end position="238"/>
    </location>
</feature>
<name>A0A5P8KHY3_9ACTN</name>
<feature type="transmembrane region" description="Helical" evidence="5">
    <location>
        <begin position="186"/>
        <end position="211"/>
    </location>
</feature>
<dbReference type="AlphaFoldDB" id="A0A5P8KHY3"/>
<dbReference type="InterPro" id="IPR013525">
    <property type="entry name" value="ABC2_TM"/>
</dbReference>
<comment type="subcellular location">
    <subcellularLocation>
        <location evidence="5">Cell membrane</location>
        <topology evidence="5">Multi-pass membrane protein</topology>
    </subcellularLocation>
    <subcellularLocation>
        <location evidence="1">Membrane</location>
        <topology evidence="1">Multi-pass membrane protein</topology>
    </subcellularLocation>
</comment>
<accession>A0A5P8KHY3</accession>
<keyword evidence="4 5" id="KW-0472">Membrane</keyword>
<dbReference type="GO" id="GO:0005886">
    <property type="term" value="C:plasma membrane"/>
    <property type="evidence" value="ECO:0007669"/>
    <property type="project" value="UniProtKB-SubCell"/>
</dbReference>
<feature type="region of interest" description="Disordered" evidence="6">
    <location>
        <begin position="1"/>
        <end position="51"/>
    </location>
</feature>
<dbReference type="EMBL" id="CP045096">
    <property type="protein sequence ID" value="QFR02140.1"/>
    <property type="molecule type" value="Genomic_DNA"/>
</dbReference>
<gene>
    <name evidence="8" type="ORF">F9278_45050</name>
</gene>
<feature type="compositionally biased region" description="Low complexity" evidence="6">
    <location>
        <begin position="25"/>
        <end position="50"/>
    </location>
</feature>
<comment type="similarity">
    <text evidence="5">Belongs to the ABC-2 integral membrane protein family.</text>
</comment>
<evidence type="ECO:0000259" key="7">
    <source>
        <dbReference type="PROSITE" id="PS51012"/>
    </source>
</evidence>
<sequence length="315" mass="33350">MNAPVRAPDTTTPPSDRGDGGPHPTATARGTANSTATAASTTLRPTPARRNPVLQVVAESADLALRNLLRLRRTPGLLISCLVEPVVYALLIGYVFGNSLGGHAYRSYMMGGLIAQTVAFTTTFTTVGLSRDLEEGMVDRFRALPISRVSLLLGRTTSDLTTCLASVAVTTTCGLLMGWRAHTGPFGIAAGVLLVLLFSFAMSWIGVFVSLIAPNAQVAGSLGLIWLFPATFISSGFVSGSTLPGPLPTVAAWNPITSLAGALRELFGNTPPPGFRVQHDWPAQHPVLYTAGCSVLLIAVFVTLATWRYRTRTSR</sequence>
<dbReference type="RefSeq" id="WP_152173460.1">
    <property type="nucleotide sequence ID" value="NZ_CP045096.1"/>
</dbReference>
<dbReference type="Pfam" id="PF01061">
    <property type="entry name" value="ABC2_membrane"/>
    <property type="match status" value="1"/>
</dbReference>
<keyword evidence="5" id="KW-0813">Transport</keyword>
<dbReference type="Proteomes" id="UP000327294">
    <property type="component" value="Chromosome"/>
</dbReference>
<evidence type="ECO:0000256" key="5">
    <source>
        <dbReference type="RuleBase" id="RU361157"/>
    </source>
</evidence>
<feature type="transmembrane region" description="Helical" evidence="5">
    <location>
        <begin position="160"/>
        <end position="180"/>
    </location>
</feature>
<keyword evidence="9" id="KW-1185">Reference proteome</keyword>
<feature type="domain" description="ABC transmembrane type-2" evidence="7">
    <location>
        <begin position="76"/>
        <end position="312"/>
    </location>
</feature>
<dbReference type="PANTHER" id="PTHR43229">
    <property type="entry name" value="NODULATION PROTEIN J"/>
    <property type="match status" value="1"/>
</dbReference>
<dbReference type="PANTHER" id="PTHR43229:SF2">
    <property type="entry name" value="NODULATION PROTEIN J"/>
    <property type="match status" value="1"/>
</dbReference>
<evidence type="ECO:0000313" key="9">
    <source>
        <dbReference type="Proteomes" id="UP000327294"/>
    </source>
</evidence>
<feature type="transmembrane region" description="Helical" evidence="5">
    <location>
        <begin position="76"/>
        <end position="96"/>
    </location>
</feature>
<dbReference type="InterPro" id="IPR051784">
    <property type="entry name" value="Nod_factor_ABC_transporter"/>
</dbReference>
<feature type="transmembrane region" description="Helical" evidence="5">
    <location>
        <begin position="108"/>
        <end position="130"/>
    </location>
</feature>
<dbReference type="GO" id="GO:0140359">
    <property type="term" value="F:ABC-type transporter activity"/>
    <property type="evidence" value="ECO:0007669"/>
    <property type="project" value="InterPro"/>
</dbReference>
<organism evidence="8 9">
    <name type="scientific">Streptomyces phaeolivaceus</name>
    <dbReference type="NCBI Taxonomy" id="2653200"/>
    <lineage>
        <taxon>Bacteria</taxon>
        <taxon>Bacillati</taxon>
        <taxon>Actinomycetota</taxon>
        <taxon>Actinomycetes</taxon>
        <taxon>Kitasatosporales</taxon>
        <taxon>Streptomycetaceae</taxon>
        <taxon>Streptomyces</taxon>
    </lineage>
</organism>
<feature type="transmembrane region" description="Helical" evidence="5">
    <location>
        <begin position="287"/>
        <end position="307"/>
    </location>
</feature>
<evidence type="ECO:0000256" key="2">
    <source>
        <dbReference type="ARBA" id="ARBA00022692"/>
    </source>
</evidence>
<evidence type="ECO:0000256" key="6">
    <source>
        <dbReference type="SAM" id="MobiDB-lite"/>
    </source>
</evidence>
<proteinExistence type="inferred from homology"/>